<keyword evidence="9" id="KW-1185">Reference proteome</keyword>
<dbReference type="InterPro" id="IPR004477">
    <property type="entry name" value="ComEC_N"/>
</dbReference>
<feature type="transmembrane region" description="Helical" evidence="6">
    <location>
        <begin position="346"/>
        <end position="370"/>
    </location>
</feature>
<dbReference type="InterPro" id="IPR035681">
    <property type="entry name" value="ComA-like_MBL"/>
</dbReference>
<gene>
    <name evidence="8" type="ORF">IV60_GL000279</name>
</gene>
<evidence type="ECO:0000259" key="7">
    <source>
        <dbReference type="SMART" id="SM00849"/>
    </source>
</evidence>
<dbReference type="InterPro" id="IPR001279">
    <property type="entry name" value="Metallo-B-lactamas"/>
</dbReference>
<dbReference type="Pfam" id="PF03772">
    <property type="entry name" value="Competence"/>
    <property type="match status" value="1"/>
</dbReference>
<dbReference type="PANTHER" id="PTHR30619">
    <property type="entry name" value="DNA INTERNALIZATION/COMPETENCE PROTEIN COMEC/REC2"/>
    <property type="match status" value="1"/>
</dbReference>
<evidence type="ECO:0000256" key="3">
    <source>
        <dbReference type="ARBA" id="ARBA00022692"/>
    </source>
</evidence>
<dbReference type="Gene3D" id="3.60.15.10">
    <property type="entry name" value="Ribonuclease Z/Hydroxyacylglutathione hydrolase-like"/>
    <property type="match status" value="1"/>
</dbReference>
<evidence type="ECO:0000256" key="1">
    <source>
        <dbReference type="ARBA" id="ARBA00004651"/>
    </source>
</evidence>
<name>A0ABR5Q271_9ACTN</name>
<feature type="transmembrane region" description="Helical" evidence="6">
    <location>
        <begin position="313"/>
        <end position="334"/>
    </location>
</feature>
<keyword evidence="3 6" id="KW-0812">Transmembrane</keyword>
<keyword evidence="5 6" id="KW-0472">Membrane</keyword>
<feature type="transmembrane region" description="Helical" evidence="6">
    <location>
        <begin position="246"/>
        <end position="265"/>
    </location>
</feature>
<evidence type="ECO:0000313" key="8">
    <source>
        <dbReference type="EMBL" id="KRO03100.1"/>
    </source>
</evidence>
<dbReference type="PANTHER" id="PTHR30619:SF7">
    <property type="entry name" value="BETA-LACTAMASE DOMAIN PROTEIN"/>
    <property type="match status" value="1"/>
</dbReference>
<keyword evidence="2" id="KW-1003">Cell membrane</keyword>
<evidence type="ECO:0000256" key="2">
    <source>
        <dbReference type="ARBA" id="ARBA00022475"/>
    </source>
</evidence>
<feature type="transmembrane region" description="Helical" evidence="6">
    <location>
        <begin position="415"/>
        <end position="432"/>
    </location>
</feature>
<dbReference type="Pfam" id="PF00753">
    <property type="entry name" value="Lactamase_B"/>
    <property type="match status" value="1"/>
</dbReference>
<dbReference type="NCBIfam" id="TIGR00360">
    <property type="entry name" value="ComEC_N-term"/>
    <property type="match status" value="1"/>
</dbReference>
<feature type="domain" description="Metallo-beta-lactamase" evidence="7">
    <location>
        <begin position="473"/>
        <end position="668"/>
    </location>
</feature>
<feature type="transmembrane region" description="Helical" evidence="6">
    <location>
        <begin position="382"/>
        <end position="403"/>
    </location>
</feature>
<reference evidence="8 9" key="1">
    <citation type="journal article" date="2015" name="Genome Announc.">
        <title>Expanding the biotechnology potential of lactobacilli through comparative genomics of 213 strains and associated genera.</title>
        <authorList>
            <person name="Sun Z."/>
            <person name="Harris H.M."/>
            <person name="McCann A."/>
            <person name="Guo C."/>
            <person name="Argimon S."/>
            <person name="Zhang W."/>
            <person name="Yang X."/>
            <person name="Jeffery I.B."/>
            <person name="Cooney J.C."/>
            <person name="Kagawa T.F."/>
            <person name="Liu W."/>
            <person name="Song Y."/>
            <person name="Salvetti E."/>
            <person name="Wrobel A."/>
            <person name="Rasinkangas P."/>
            <person name="Parkhill J."/>
            <person name="Rea M.C."/>
            <person name="O'Sullivan O."/>
            <person name="Ritari J."/>
            <person name="Douillard F.P."/>
            <person name="Paul Ross R."/>
            <person name="Yang R."/>
            <person name="Briner A.E."/>
            <person name="Felis G.E."/>
            <person name="de Vos W.M."/>
            <person name="Barrangou R."/>
            <person name="Klaenhammer T.R."/>
            <person name="Caufield P.W."/>
            <person name="Cui Y."/>
            <person name="Zhang H."/>
            <person name="O'Toole P.W."/>
        </authorList>
    </citation>
    <scope>NUCLEOTIDE SEQUENCE [LARGE SCALE GENOMIC DNA]</scope>
    <source>
        <strain evidence="8 9">DSM 7090</strain>
    </source>
</reference>
<dbReference type="SUPFAM" id="SSF56281">
    <property type="entry name" value="Metallo-hydrolase/oxidoreductase"/>
    <property type="match status" value="1"/>
</dbReference>
<feature type="transmembrane region" description="Helical" evidence="6">
    <location>
        <begin position="271"/>
        <end position="292"/>
    </location>
</feature>
<dbReference type="SMART" id="SM00849">
    <property type="entry name" value="Lactamase_B"/>
    <property type="match status" value="1"/>
</dbReference>
<evidence type="ECO:0000256" key="6">
    <source>
        <dbReference type="SAM" id="Phobius"/>
    </source>
</evidence>
<dbReference type="EMBL" id="JQCP01000001">
    <property type="protein sequence ID" value="KRO03100.1"/>
    <property type="molecule type" value="Genomic_DNA"/>
</dbReference>
<feature type="transmembrane region" description="Helical" evidence="6">
    <location>
        <begin position="209"/>
        <end position="234"/>
    </location>
</feature>
<protein>
    <submittedName>
        <fullName evidence="8">DNA internalization-related competence protein ComEC Rec2</fullName>
    </submittedName>
</protein>
<dbReference type="Proteomes" id="UP000051927">
    <property type="component" value="Unassembled WGS sequence"/>
</dbReference>
<comment type="caution">
    <text evidence="8">The sequence shown here is derived from an EMBL/GenBank/DDBJ whole genome shotgun (WGS) entry which is preliminary data.</text>
</comment>
<dbReference type="CDD" id="cd07731">
    <property type="entry name" value="ComA-like_MBL-fold"/>
    <property type="match status" value="1"/>
</dbReference>
<evidence type="ECO:0000313" key="9">
    <source>
        <dbReference type="Proteomes" id="UP000051927"/>
    </source>
</evidence>
<feature type="transmembrane region" description="Helical" evidence="6">
    <location>
        <begin position="439"/>
        <end position="460"/>
    </location>
</feature>
<sequence>MMSTSMFLVSLVTIMQYQVLLQCDEELSRTSMARYEFVLVSDMQRGDTAWRGKAKAYLDGCYKGRVFIQASREYDLGTHIKGIGQYQSYKEDERGKRHWLEGIAGSVRMVRITTTSDSRGFLGTLYQIRRAFLESINPRATAGRAIVAGCVCGYRGAFKEHALERPFAQCGISHLVAVSGSHLTLLAGLVQVVLKKLSVRPLVRDATTLGIIGCFVMLCGFPLSAVRALLLVVASCGSEVLGRRKNPLASTCTLAFCMILVQPAICESISFLLSLCSVLGLMVYGAYGRYGWRTITPRIISQRCPYTFKKRSNAFIQTGSDAIATTIVAQLATFPITTTIFGRLSLIAPVVNALLAIPFSILVVLGFLIFCTLPFSFITTTLLYEVDFVGAVFVTLVRLFAHIPMSSILIDVPTYIVWLGFILIQIVLLIWWPDIRPKIVLLCVALVVAGCTCHVIRWRYFAPARVCVMDIGQGDAILVTDGASSMLIDTSPNDAVLDALQRQNVFHIDTVVLTHLDMDHVGGVDDLVGQISCNEVVVAKGVTKHEKAWLQSSIQKLTGKPSREVVYGEKLTVGRFHMKVISPLGEVTGNENTDSIEMVACYHDDAGNSLTSLFTGDAEEDRTGEALQRGDVGDIDFLKVGHHGSARSITPEQVQKLKPEVSVASAGRNNTFGHPKPQCVATLENGGSIFYCTKDFGDVTVEPGSKGPRVRTQHKNS</sequence>
<accession>A0ABR5Q271</accession>
<evidence type="ECO:0000256" key="4">
    <source>
        <dbReference type="ARBA" id="ARBA00022989"/>
    </source>
</evidence>
<evidence type="ECO:0000256" key="5">
    <source>
        <dbReference type="ARBA" id="ARBA00023136"/>
    </source>
</evidence>
<comment type="subcellular location">
    <subcellularLocation>
        <location evidence="1">Cell membrane</location>
        <topology evidence="1">Multi-pass membrane protein</topology>
    </subcellularLocation>
</comment>
<proteinExistence type="predicted"/>
<organism evidence="8 9">
    <name type="scientific">Lancefieldella rimae</name>
    <dbReference type="NCBI Taxonomy" id="1383"/>
    <lineage>
        <taxon>Bacteria</taxon>
        <taxon>Bacillati</taxon>
        <taxon>Actinomycetota</taxon>
        <taxon>Coriobacteriia</taxon>
        <taxon>Coriobacteriales</taxon>
        <taxon>Atopobiaceae</taxon>
        <taxon>Lancefieldella</taxon>
    </lineage>
</organism>
<keyword evidence="4 6" id="KW-1133">Transmembrane helix</keyword>
<dbReference type="InterPro" id="IPR052159">
    <property type="entry name" value="Competence_DNA_uptake"/>
</dbReference>
<dbReference type="InterPro" id="IPR036866">
    <property type="entry name" value="RibonucZ/Hydroxyglut_hydro"/>
</dbReference>